<evidence type="ECO:0000313" key="14">
    <source>
        <dbReference type="EMBL" id="GAA2016775.1"/>
    </source>
</evidence>
<dbReference type="InterPro" id="IPR020630">
    <property type="entry name" value="THF_DH/CycHdrlase_cat_dom"/>
</dbReference>
<evidence type="ECO:0008006" key="16">
    <source>
        <dbReference type="Google" id="ProtNLM"/>
    </source>
</evidence>
<keyword evidence="9" id="KW-0486">Methionine biosynthesis</keyword>
<feature type="compositionally biased region" description="Basic and acidic residues" evidence="11">
    <location>
        <begin position="485"/>
        <end position="541"/>
    </location>
</feature>
<evidence type="ECO:0000256" key="5">
    <source>
        <dbReference type="ARBA" id="ARBA00022801"/>
    </source>
</evidence>
<protein>
    <recommendedName>
        <fullName evidence="16">Methenyltetrahydrofolate cyclohydrolase</fullName>
    </recommendedName>
</protein>
<dbReference type="SUPFAM" id="SSF53223">
    <property type="entry name" value="Aminoacid dehydrogenase-like, N-terminal domain"/>
    <property type="match status" value="1"/>
</dbReference>
<dbReference type="InterPro" id="IPR046346">
    <property type="entry name" value="Aminoacid_DH-like_N_sf"/>
</dbReference>
<feature type="compositionally biased region" description="Basic and acidic residues" evidence="11">
    <location>
        <begin position="287"/>
        <end position="314"/>
    </location>
</feature>
<keyword evidence="5" id="KW-0378">Hydrolase</keyword>
<keyword evidence="10" id="KW-0511">Multifunctional enzyme</keyword>
<feature type="compositionally biased region" description="Basic and acidic residues" evidence="11">
    <location>
        <begin position="403"/>
        <end position="452"/>
    </location>
</feature>
<comment type="caution">
    <text evidence="14">The sequence shown here is derived from an EMBL/GenBank/DDBJ whole genome shotgun (WGS) entry which is preliminary data.</text>
</comment>
<feature type="domain" description="Tetrahydrofolate dehydrogenase/cyclohydrolase catalytic" evidence="12">
    <location>
        <begin position="52"/>
        <end position="126"/>
    </location>
</feature>
<dbReference type="InterPro" id="IPR000672">
    <property type="entry name" value="THF_DH/CycHdrlase"/>
</dbReference>
<evidence type="ECO:0000256" key="4">
    <source>
        <dbReference type="ARBA" id="ARBA00022755"/>
    </source>
</evidence>
<evidence type="ECO:0000256" key="9">
    <source>
        <dbReference type="ARBA" id="ARBA00023167"/>
    </source>
</evidence>
<dbReference type="PRINTS" id="PR00085">
    <property type="entry name" value="THFDHDRGNASE"/>
</dbReference>
<dbReference type="Gene3D" id="3.40.50.720">
    <property type="entry name" value="NAD(P)-binding Rossmann-like Domain"/>
    <property type="match status" value="1"/>
</dbReference>
<dbReference type="InterPro" id="IPR020631">
    <property type="entry name" value="THF_DH/CycHdrlase_NAD-bd_dom"/>
</dbReference>
<gene>
    <name evidence="14" type="ORF">GCM10009799_51170</name>
</gene>
<dbReference type="SUPFAM" id="SSF51735">
    <property type="entry name" value="NAD(P)-binding Rossmann-fold domains"/>
    <property type="match status" value="1"/>
</dbReference>
<evidence type="ECO:0000256" key="7">
    <source>
        <dbReference type="ARBA" id="ARBA00023002"/>
    </source>
</evidence>
<keyword evidence="8" id="KW-0368">Histidine biosynthesis</keyword>
<name>A0ABP5F8V0_9ACTN</name>
<dbReference type="RefSeq" id="WP_344165651.1">
    <property type="nucleotide sequence ID" value="NZ_BAAAPC010000034.1"/>
</dbReference>
<keyword evidence="4" id="KW-0658">Purine biosynthesis</keyword>
<dbReference type="PANTHER" id="PTHR48099:SF5">
    <property type="entry name" value="C-1-TETRAHYDROFOLATE SYNTHASE, CYTOPLASMIC"/>
    <property type="match status" value="1"/>
</dbReference>
<feature type="compositionally biased region" description="Basic and acidic residues" evidence="11">
    <location>
        <begin position="322"/>
        <end position="331"/>
    </location>
</feature>
<dbReference type="EMBL" id="BAAAPC010000034">
    <property type="protein sequence ID" value="GAA2016775.1"/>
    <property type="molecule type" value="Genomic_DNA"/>
</dbReference>
<feature type="region of interest" description="Disordered" evidence="11">
    <location>
        <begin position="274"/>
        <end position="541"/>
    </location>
</feature>
<evidence type="ECO:0000256" key="8">
    <source>
        <dbReference type="ARBA" id="ARBA00023102"/>
    </source>
</evidence>
<dbReference type="Proteomes" id="UP001501585">
    <property type="component" value="Unassembled WGS sequence"/>
</dbReference>
<accession>A0ABP5F8V0</accession>
<evidence type="ECO:0000259" key="13">
    <source>
        <dbReference type="Pfam" id="PF02882"/>
    </source>
</evidence>
<keyword evidence="3" id="KW-0028">Amino-acid biosynthesis</keyword>
<keyword evidence="15" id="KW-1185">Reference proteome</keyword>
<feature type="domain" description="Tetrahydrofolate dehydrogenase/cyclohydrolase NAD(P)-binding" evidence="13">
    <location>
        <begin position="158"/>
        <end position="272"/>
    </location>
</feature>
<organism evidence="14 15">
    <name type="scientific">Nocardiopsis rhodophaea</name>
    <dbReference type="NCBI Taxonomy" id="280238"/>
    <lineage>
        <taxon>Bacteria</taxon>
        <taxon>Bacillati</taxon>
        <taxon>Actinomycetota</taxon>
        <taxon>Actinomycetes</taxon>
        <taxon>Streptosporangiales</taxon>
        <taxon>Nocardiopsidaceae</taxon>
        <taxon>Nocardiopsis</taxon>
    </lineage>
</organism>
<dbReference type="PANTHER" id="PTHR48099">
    <property type="entry name" value="C-1-TETRAHYDROFOLATE SYNTHASE, CYTOPLASMIC-RELATED"/>
    <property type="match status" value="1"/>
</dbReference>
<dbReference type="Pfam" id="PF00763">
    <property type="entry name" value="THF_DHG_CYH"/>
    <property type="match status" value="1"/>
</dbReference>
<keyword evidence="2" id="KW-0554">One-carbon metabolism</keyword>
<evidence type="ECO:0000313" key="15">
    <source>
        <dbReference type="Proteomes" id="UP001501585"/>
    </source>
</evidence>
<evidence type="ECO:0000256" key="10">
    <source>
        <dbReference type="ARBA" id="ARBA00023268"/>
    </source>
</evidence>
<evidence type="ECO:0000256" key="2">
    <source>
        <dbReference type="ARBA" id="ARBA00022563"/>
    </source>
</evidence>
<evidence type="ECO:0000259" key="12">
    <source>
        <dbReference type="Pfam" id="PF00763"/>
    </source>
</evidence>
<comment type="pathway">
    <text evidence="1">One-carbon metabolism; tetrahydrofolate interconversion.</text>
</comment>
<keyword evidence="7" id="KW-0560">Oxidoreductase</keyword>
<evidence type="ECO:0000256" key="6">
    <source>
        <dbReference type="ARBA" id="ARBA00022857"/>
    </source>
</evidence>
<feature type="compositionally biased region" description="Polar residues" evidence="11">
    <location>
        <begin position="340"/>
        <end position="356"/>
    </location>
</feature>
<evidence type="ECO:0000256" key="3">
    <source>
        <dbReference type="ARBA" id="ARBA00022605"/>
    </source>
</evidence>
<evidence type="ECO:0000256" key="11">
    <source>
        <dbReference type="SAM" id="MobiDB-lite"/>
    </source>
</evidence>
<feature type="compositionally biased region" description="Basic and acidic residues" evidence="11">
    <location>
        <begin position="367"/>
        <end position="385"/>
    </location>
</feature>
<dbReference type="Pfam" id="PF02882">
    <property type="entry name" value="THF_DHG_CYH_C"/>
    <property type="match status" value="1"/>
</dbReference>
<reference evidence="15" key="1">
    <citation type="journal article" date="2019" name="Int. J. Syst. Evol. Microbiol.">
        <title>The Global Catalogue of Microorganisms (GCM) 10K type strain sequencing project: providing services to taxonomists for standard genome sequencing and annotation.</title>
        <authorList>
            <consortium name="The Broad Institute Genomics Platform"/>
            <consortium name="The Broad Institute Genome Sequencing Center for Infectious Disease"/>
            <person name="Wu L."/>
            <person name="Ma J."/>
        </authorList>
    </citation>
    <scope>NUCLEOTIDE SEQUENCE [LARGE SCALE GENOMIC DNA]</scope>
    <source>
        <strain evidence="15">JCM 15313</strain>
    </source>
</reference>
<evidence type="ECO:0000256" key="1">
    <source>
        <dbReference type="ARBA" id="ARBA00004777"/>
    </source>
</evidence>
<proteinExistence type="predicted"/>
<dbReference type="InterPro" id="IPR036291">
    <property type="entry name" value="NAD(P)-bd_dom_sf"/>
</dbReference>
<keyword evidence="6" id="KW-0521">NADP</keyword>
<sequence length="541" mass="59398">MSRQLTGRDILRWVRRRYQKYRGDIDSSGKGVAIIRFDAGSADSARVKVRMQASRVSADQKVKAFSSLGFQVHEEVLGRSVHPLDFSRLIHRFNVDEMTTGIIVQMPTHDDLRMAVQRISGKKDIDALLGGRSPYRACATADGIVRVAEPFVQDKPLTAVVGGKGFVGQGVAKLLRDKGVEPMVLDAGDDLRAVRDAEVVISATGHSGVLGREHLRPGHRIVVDSGFVPQRDGTVLGDVRKDAVDIPQVITPVPGGIGPVEMAVLMERVVQKEVDPSIPSWSISPEAAREMSRERHPSQESEGGRIHLVSRGENRGVTSETGTERTDHLEPTSDAIRTGSLDSDPSPQVQSTSMTEASADPGPGAEQSDRTGRPSDRESGPKDISRSSMDPPRRQLPPEIEFDEARSDQALADKDQQARRDVDDMQSKRDHAKPDDGRVDEPQAPHDERVPSSREQAAVEEARCDLRRPSAGVRQEEAAQAESATRSRDIADKLRRAAEARGEARERSTTAHSVDQEERLRRGRMAEEHQGAESEGRTLDR</sequence>
<dbReference type="Gene3D" id="3.40.50.10860">
    <property type="entry name" value="Leucine Dehydrogenase, chain A, domain 1"/>
    <property type="match status" value="1"/>
</dbReference>